<dbReference type="InterPro" id="IPR043712">
    <property type="entry name" value="DUF5652"/>
</dbReference>
<evidence type="ECO:0000259" key="2">
    <source>
        <dbReference type="Pfam" id="PF18893"/>
    </source>
</evidence>
<accession>A0A1F5DQJ1</accession>
<keyword evidence="1" id="KW-1133">Transmembrane helix</keyword>
<feature type="transmembrane region" description="Helical" evidence="1">
    <location>
        <begin position="6"/>
        <end position="30"/>
    </location>
</feature>
<keyword evidence="1" id="KW-0812">Transmembrane</keyword>
<evidence type="ECO:0000313" key="3">
    <source>
        <dbReference type="EMBL" id="OGD57438.1"/>
    </source>
</evidence>
<name>A0A1F5DQJ1_9BACT</name>
<dbReference type="AlphaFoldDB" id="A0A1F5DQJ1"/>
<proteinExistence type="predicted"/>
<gene>
    <name evidence="3" type="ORF">A2V71_03375</name>
</gene>
<sequence length="72" mass="8360">MSDTNFWLATTGGFFALILLMLWALVWKGIALWKAARRSDKTWFVILLILNTLGILEIIYIFLVSKNKEEKL</sequence>
<comment type="caution">
    <text evidence="3">The sequence shown here is derived from an EMBL/GenBank/DDBJ whole genome shotgun (WGS) entry which is preliminary data.</text>
</comment>
<evidence type="ECO:0000256" key="1">
    <source>
        <dbReference type="SAM" id="Phobius"/>
    </source>
</evidence>
<feature type="domain" description="DUF5652" evidence="2">
    <location>
        <begin position="16"/>
        <end position="70"/>
    </location>
</feature>
<protein>
    <recommendedName>
        <fullName evidence="2">DUF5652 domain-containing protein</fullName>
    </recommendedName>
</protein>
<keyword evidence="1" id="KW-0472">Membrane</keyword>
<dbReference type="EMBL" id="MEZT01000001">
    <property type="protein sequence ID" value="OGD57438.1"/>
    <property type="molecule type" value="Genomic_DNA"/>
</dbReference>
<dbReference type="Pfam" id="PF18893">
    <property type="entry name" value="DUF5652"/>
    <property type="match status" value="1"/>
</dbReference>
<evidence type="ECO:0000313" key="4">
    <source>
        <dbReference type="Proteomes" id="UP000178764"/>
    </source>
</evidence>
<dbReference type="Proteomes" id="UP000178764">
    <property type="component" value="Unassembled WGS sequence"/>
</dbReference>
<organism evidence="3 4">
    <name type="scientific">Candidatus Berkelbacteria bacterium RBG_13_40_8</name>
    <dbReference type="NCBI Taxonomy" id="1797467"/>
    <lineage>
        <taxon>Bacteria</taxon>
        <taxon>Candidatus Berkelbacteria</taxon>
    </lineage>
</organism>
<feature type="transmembrane region" description="Helical" evidence="1">
    <location>
        <begin position="42"/>
        <end position="63"/>
    </location>
</feature>
<reference evidence="3 4" key="1">
    <citation type="journal article" date="2016" name="Nat. Commun.">
        <title>Thousands of microbial genomes shed light on interconnected biogeochemical processes in an aquifer system.</title>
        <authorList>
            <person name="Anantharaman K."/>
            <person name="Brown C.T."/>
            <person name="Hug L.A."/>
            <person name="Sharon I."/>
            <person name="Castelle C.J."/>
            <person name="Probst A.J."/>
            <person name="Thomas B.C."/>
            <person name="Singh A."/>
            <person name="Wilkins M.J."/>
            <person name="Karaoz U."/>
            <person name="Brodie E.L."/>
            <person name="Williams K.H."/>
            <person name="Hubbard S.S."/>
            <person name="Banfield J.F."/>
        </authorList>
    </citation>
    <scope>NUCLEOTIDE SEQUENCE [LARGE SCALE GENOMIC DNA]</scope>
</reference>